<feature type="transmembrane region" description="Helical" evidence="3">
    <location>
        <begin position="35"/>
        <end position="54"/>
    </location>
</feature>
<sequence length="394" mass="44541">MVKLKGMKSTLLCLIAVTGLFSLLIHFQIQWQSKLTLVNFLVYPLLIVTAIFATQFNRSRIAILCGFWLLFLVATNSPSINTKSLMLNKQWLFLYGASLLMLLALIKDRALLSVHLVSRLIFIALFGVLTFFWLQLNQNLNSLVPQTPLWKSVSPYIPITIPLGLIGILLMWRSIKNHDLTLTALLITFIVWYLNQLSIITLPWSLIALVMSALYLLAVSTDSYYLAYRDDLTGLPTRRALNQLALSLGRKYTVAMLDIDHFKKFNDTYGHDIGDEVLKLVAARMTEVRGGGKIYRYGGEEFTIVFPRKTAEQAIPVLDKLRQSIANYDMVIRSAQRTGKTSRNVKKNNNKKVNVAVSIGVAQRAPKQSFEQALKNADLALYRAKKKGRNNVSQ</sequence>
<evidence type="ECO:0000259" key="4">
    <source>
        <dbReference type="PROSITE" id="PS50887"/>
    </source>
</evidence>
<dbReference type="EC" id="2.7.7.65" evidence="1"/>
<dbReference type="PROSITE" id="PS50887">
    <property type="entry name" value="GGDEF"/>
    <property type="match status" value="1"/>
</dbReference>
<organism evidence="5 6">
    <name type="scientific">Colwellia maritima</name>
    <dbReference type="NCBI Taxonomy" id="2912588"/>
    <lineage>
        <taxon>Bacteria</taxon>
        <taxon>Pseudomonadati</taxon>
        <taxon>Pseudomonadota</taxon>
        <taxon>Gammaproteobacteria</taxon>
        <taxon>Alteromonadales</taxon>
        <taxon>Colwelliaceae</taxon>
        <taxon>Colwellia</taxon>
    </lineage>
</organism>
<dbReference type="PANTHER" id="PTHR45138:SF9">
    <property type="entry name" value="DIGUANYLATE CYCLASE DGCM-RELATED"/>
    <property type="match status" value="1"/>
</dbReference>
<comment type="caution">
    <text evidence="5">The sequence shown here is derived from an EMBL/GenBank/DDBJ whole genome shotgun (WGS) entry which is preliminary data.</text>
</comment>
<feature type="transmembrane region" description="Helical" evidence="3">
    <location>
        <begin position="118"/>
        <end position="136"/>
    </location>
</feature>
<evidence type="ECO:0000313" key="5">
    <source>
        <dbReference type="EMBL" id="MCI2283806.1"/>
    </source>
</evidence>
<comment type="catalytic activity">
    <reaction evidence="2">
        <text>2 GTP = 3',3'-c-di-GMP + 2 diphosphate</text>
        <dbReference type="Rhea" id="RHEA:24898"/>
        <dbReference type="ChEBI" id="CHEBI:33019"/>
        <dbReference type="ChEBI" id="CHEBI:37565"/>
        <dbReference type="ChEBI" id="CHEBI:58805"/>
        <dbReference type="EC" id="2.7.7.65"/>
    </reaction>
</comment>
<protein>
    <recommendedName>
        <fullName evidence="1">diguanylate cyclase</fullName>
        <ecNumber evidence="1">2.7.7.65</ecNumber>
    </recommendedName>
</protein>
<dbReference type="Pfam" id="PF00990">
    <property type="entry name" value="GGDEF"/>
    <property type="match status" value="1"/>
</dbReference>
<proteinExistence type="predicted"/>
<evidence type="ECO:0000256" key="1">
    <source>
        <dbReference type="ARBA" id="ARBA00012528"/>
    </source>
</evidence>
<accession>A0ABS9X0M7</accession>
<keyword evidence="6" id="KW-1185">Reference proteome</keyword>
<name>A0ABS9X0M7_9GAMM</name>
<reference evidence="5" key="1">
    <citation type="submission" date="2022-01" db="EMBL/GenBank/DDBJ databases">
        <title>Colwellia maritima, isolated from seawater.</title>
        <authorList>
            <person name="Kristyanto S."/>
            <person name="Jung J."/>
            <person name="Jeon C.O."/>
        </authorList>
    </citation>
    <scope>NUCLEOTIDE SEQUENCE</scope>
    <source>
        <strain evidence="5">MSW7</strain>
    </source>
</reference>
<dbReference type="InterPro" id="IPR029787">
    <property type="entry name" value="Nucleotide_cyclase"/>
</dbReference>
<keyword evidence="3" id="KW-1133">Transmembrane helix</keyword>
<dbReference type="InterPro" id="IPR000160">
    <property type="entry name" value="GGDEF_dom"/>
</dbReference>
<dbReference type="InterPro" id="IPR043128">
    <property type="entry name" value="Rev_trsase/Diguanyl_cyclase"/>
</dbReference>
<dbReference type="Gene3D" id="3.30.70.270">
    <property type="match status" value="1"/>
</dbReference>
<feature type="transmembrane region" description="Helical" evidence="3">
    <location>
        <begin position="61"/>
        <end position="78"/>
    </location>
</feature>
<dbReference type="CDD" id="cd01949">
    <property type="entry name" value="GGDEF"/>
    <property type="match status" value="1"/>
</dbReference>
<dbReference type="PANTHER" id="PTHR45138">
    <property type="entry name" value="REGULATORY COMPONENTS OF SENSORY TRANSDUCTION SYSTEM"/>
    <property type="match status" value="1"/>
</dbReference>
<keyword evidence="3" id="KW-0472">Membrane</keyword>
<dbReference type="EMBL" id="JAKKSL010000002">
    <property type="protein sequence ID" value="MCI2283806.1"/>
    <property type="molecule type" value="Genomic_DNA"/>
</dbReference>
<evidence type="ECO:0000256" key="3">
    <source>
        <dbReference type="SAM" id="Phobius"/>
    </source>
</evidence>
<feature type="transmembrane region" description="Helical" evidence="3">
    <location>
        <begin position="90"/>
        <end position="106"/>
    </location>
</feature>
<feature type="transmembrane region" description="Helical" evidence="3">
    <location>
        <begin position="179"/>
        <end position="195"/>
    </location>
</feature>
<gene>
    <name evidence="5" type="ORF">L3081_10860</name>
</gene>
<dbReference type="NCBIfam" id="TIGR00254">
    <property type="entry name" value="GGDEF"/>
    <property type="match status" value="1"/>
</dbReference>
<evidence type="ECO:0000256" key="2">
    <source>
        <dbReference type="ARBA" id="ARBA00034247"/>
    </source>
</evidence>
<dbReference type="RefSeq" id="WP_242286051.1">
    <property type="nucleotide sequence ID" value="NZ_JAKKSL010000002.1"/>
</dbReference>
<feature type="domain" description="GGDEF" evidence="4">
    <location>
        <begin position="250"/>
        <end position="394"/>
    </location>
</feature>
<evidence type="ECO:0000313" key="6">
    <source>
        <dbReference type="Proteomes" id="UP001139646"/>
    </source>
</evidence>
<keyword evidence="3" id="KW-0812">Transmembrane</keyword>
<feature type="transmembrane region" description="Helical" evidence="3">
    <location>
        <begin position="12"/>
        <end position="29"/>
    </location>
</feature>
<feature type="transmembrane region" description="Helical" evidence="3">
    <location>
        <begin position="201"/>
        <end position="219"/>
    </location>
</feature>
<feature type="transmembrane region" description="Helical" evidence="3">
    <location>
        <begin position="156"/>
        <end position="172"/>
    </location>
</feature>
<dbReference type="Proteomes" id="UP001139646">
    <property type="component" value="Unassembled WGS sequence"/>
</dbReference>
<dbReference type="SUPFAM" id="SSF55073">
    <property type="entry name" value="Nucleotide cyclase"/>
    <property type="match status" value="1"/>
</dbReference>
<dbReference type="SMART" id="SM00267">
    <property type="entry name" value="GGDEF"/>
    <property type="match status" value="1"/>
</dbReference>
<dbReference type="InterPro" id="IPR050469">
    <property type="entry name" value="Diguanylate_Cyclase"/>
</dbReference>